<feature type="compositionally biased region" description="Basic and acidic residues" evidence="2">
    <location>
        <begin position="453"/>
        <end position="470"/>
    </location>
</feature>
<dbReference type="RefSeq" id="WP_073852262.1">
    <property type="nucleotide sequence ID" value="NZ_LVWA01000005.1"/>
</dbReference>
<reference evidence="4 5" key="1">
    <citation type="submission" date="2016-03" db="EMBL/GenBank/DDBJ databases">
        <title>Genome sequence of Pontibacter sp. nov., of the family cytophagaceae, isolated from marine sediment of the Yellow Sea, China.</title>
        <authorList>
            <person name="Zhang G."/>
            <person name="Zhang R."/>
        </authorList>
    </citation>
    <scope>NUCLEOTIDE SEQUENCE [LARGE SCALE GENOMIC DNA]</scope>
    <source>
        <strain evidence="4 5">S10-8</strain>
    </source>
</reference>
<sequence>MKILSVRFQNLNSLKGEHEIRFDQSPLAEAGLFAITGPTGAGKTTILDAITVGLYGLVHRHSNDKPLELMTRHTAECFSEVEFEANGKRYRSKWHLRRSRGKVEGNIQPVHMELYAFEEDELFDLKPSEVPGKVAELCGLDYSQFLRSVMLSQGDFARFLKASPNERSSLLEKITDTGIYSEISKSAYEKAKEEKQKYDGLKQLLNNTTLLPEEQREAYAQSIKELAAEEAIRQVESIKLQEKVQWLQQVAQLQTKQQQHQSALQGQEQKLAQLQPDFVKLHQHEQAHQFVGELAEIRSTNSKVAEVQEQLQTLQKRVPVLETELEAAGKVAQEATKAHHQQEEEVQKLEPLLAQVTRLDHQLHTIRDSYSKNKNAYVSFEQQLQQEQTQLLTKQQELEKLTQEAGSIKNWLEQNARLQDLKEHLPEFKATLRDLQEAAQRIKRNQQEQEELSQQREQEARQLAELHERQTQQQEQQQQLQEQKEEKLSALQGILADKSMEEVEQAAQSQPALVARYERLQELAQQHAGQQQKLQRISEQLGQLGQQHKEASIKLEESRAKYKQAVDHLQALQKVVQLQQQIQQYEEARHTLTQDEPCPLCGSTQHPFTEGTYRFDLPEEVQKRDQQQELVKELEKSINQLQLQLGSVEQQQQLGSTARSEAENELQRLSYTFAQLADGLPQSIRIADPERLAHLRQVQQESATAWQQQLTQARALSRALESINQQLQKQRETQLQAQAISNQLQQSDKHLQNQLQKLQAILADEQEQLLVHTQTAESFAATFGLKYKSDERHTLLQTLEQQASAYAQQQQALESMDKLQTSLSEQLKHLTLRVNEKSQELKERQEALKEEHNILHELKTERHTLFGDKNTEQERTLANQELKARATQAEEARRHLSQKQQELQQARARQTECLQQQQQNQSKLEHLRQGLLHVLQQKGIETIEALSQMLLHRDEADRLANLKAQTEKHLTELRKSLSDVQQELTQLQVNQLTDESIESLQQQHRQKTGQQRELISQRARHEQLLEQDARQREKNQQLAQELQLQQQVYHRWSQLADLIGSADGNKFSRFAQGLTLARLVELANRHLQRLNDRYRILKSSDEDLELLIVDMYQAEAVRPMNTLSGGESFLVSLALALGLSDLAGRRTQINSLFIDEGFGTLDAETLDAAISTLENLQASGKMIGIISHVEALKERIGTQIKVQRQAGGVSKVEVMGF</sequence>
<dbReference type="EMBL" id="LVWA01000005">
    <property type="protein sequence ID" value="OKL40158.1"/>
    <property type="molecule type" value="Genomic_DNA"/>
</dbReference>
<evidence type="ECO:0000313" key="4">
    <source>
        <dbReference type="EMBL" id="OKL40158.1"/>
    </source>
</evidence>
<dbReference type="Gene3D" id="3.40.50.300">
    <property type="entry name" value="P-loop containing nucleotide triphosphate hydrolases"/>
    <property type="match status" value="2"/>
</dbReference>
<proteinExistence type="predicted"/>
<dbReference type="GO" id="GO:0016887">
    <property type="term" value="F:ATP hydrolysis activity"/>
    <property type="evidence" value="ECO:0007669"/>
    <property type="project" value="InterPro"/>
</dbReference>
<feature type="coiled-coil region" evidence="1">
    <location>
        <begin position="956"/>
        <end position="990"/>
    </location>
</feature>
<feature type="domain" description="Rad50/SbcC-type AAA" evidence="3">
    <location>
        <begin position="6"/>
        <end position="207"/>
    </location>
</feature>
<evidence type="ECO:0000313" key="5">
    <source>
        <dbReference type="Proteomes" id="UP000186551"/>
    </source>
</evidence>
<evidence type="ECO:0000256" key="2">
    <source>
        <dbReference type="SAM" id="MobiDB-lite"/>
    </source>
</evidence>
<dbReference type="OrthoDB" id="9795626at2"/>
<dbReference type="AlphaFoldDB" id="A0A1Q5PD37"/>
<evidence type="ECO:0000259" key="3">
    <source>
        <dbReference type="Pfam" id="PF13476"/>
    </source>
</evidence>
<dbReference type="SUPFAM" id="SSF52540">
    <property type="entry name" value="P-loop containing nucleoside triphosphate hydrolases"/>
    <property type="match status" value="1"/>
</dbReference>
<dbReference type="PANTHER" id="PTHR32114:SF2">
    <property type="entry name" value="ABC TRANSPORTER ABCH.3"/>
    <property type="match status" value="1"/>
</dbReference>
<dbReference type="Pfam" id="PF13558">
    <property type="entry name" value="SbcC_Walker_B"/>
    <property type="match status" value="1"/>
</dbReference>
<keyword evidence="5" id="KW-1185">Reference proteome</keyword>
<dbReference type="InterPro" id="IPR038729">
    <property type="entry name" value="Rad50/SbcC_AAA"/>
</dbReference>
<feature type="compositionally biased region" description="Low complexity" evidence="2">
    <location>
        <begin position="471"/>
        <end position="481"/>
    </location>
</feature>
<feature type="coiled-coil region" evidence="1">
    <location>
        <begin position="624"/>
        <end position="651"/>
    </location>
</feature>
<dbReference type="GO" id="GO:0006302">
    <property type="term" value="P:double-strand break repair"/>
    <property type="evidence" value="ECO:0007669"/>
    <property type="project" value="InterPro"/>
</dbReference>
<gene>
    <name evidence="4" type="ORF">A3841_17605</name>
</gene>
<keyword evidence="1" id="KW-0175">Coiled coil</keyword>
<feature type="coiled-coil region" evidence="1">
    <location>
        <begin position="297"/>
        <end position="324"/>
    </location>
</feature>
<comment type="caution">
    <text evidence="4">The sequence shown here is derived from an EMBL/GenBank/DDBJ whole genome shotgun (WGS) entry which is preliminary data.</text>
</comment>
<dbReference type="InterPro" id="IPR027417">
    <property type="entry name" value="P-loop_NTPase"/>
</dbReference>
<protein>
    <submittedName>
        <fullName evidence="4">DNA repair ATPase</fullName>
    </submittedName>
</protein>
<dbReference type="PANTHER" id="PTHR32114">
    <property type="entry name" value="ABC TRANSPORTER ABCH.3"/>
    <property type="match status" value="1"/>
</dbReference>
<feature type="coiled-coil region" evidence="1">
    <location>
        <begin position="520"/>
        <end position="595"/>
    </location>
</feature>
<dbReference type="STRING" id="1797110.A3841_17605"/>
<dbReference type="Proteomes" id="UP000186551">
    <property type="component" value="Unassembled WGS sequence"/>
</dbReference>
<feature type="coiled-coil region" evidence="1">
    <location>
        <begin position="710"/>
        <end position="768"/>
    </location>
</feature>
<feature type="region of interest" description="Disordered" evidence="2">
    <location>
        <begin position="442"/>
        <end position="483"/>
    </location>
</feature>
<dbReference type="Pfam" id="PF13476">
    <property type="entry name" value="AAA_23"/>
    <property type="match status" value="1"/>
</dbReference>
<organism evidence="4 5">
    <name type="scientific">Pontibacter flavimaris</name>
    <dbReference type="NCBI Taxonomy" id="1797110"/>
    <lineage>
        <taxon>Bacteria</taxon>
        <taxon>Pseudomonadati</taxon>
        <taxon>Bacteroidota</taxon>
        <taxon>Cytophagia</taxon>
        <taxon>Cytophagales</taxon>
        <taxon>Hymenobacteraceae</taxon>
        <taxon>Pontibacter</taxon>
    </lineage>
</organism>
<name>A0A1Q5PD37_9BACT</name>
<evidence type="ECO:0000256" key="1">
    <source>
        <dbReference type="SAM" id="Coils"/>
    </source>
</evidence>
<accession>A0A1Q5PD37</accession>
<feature type="coiled-coil region" evidence="1">
    <location>
        <begin position="796"/>
        <end position="916"/>
    </location>
</feature>